<dbReference type="FunFam" id="2.40.40.20:FF:000007">
    <property type="entry name" value="AAA family ATPase"/>
    <property type="match status" value="1"/>
</dbReference>
<name>A0A8T4C8J8_9ARCH</name>
<dbReference type="Pfam" id="PF02359">
    <property type="entry name" value="CDC48_N"/>
    <property type="match status" value="1"/>
</dbReference>
<organism evidence="2 3">
    <name type="scientific">Candidatus Iainarchaeum sp</name>
    <dbReference type="NCBI Taxonomy" id="3101447"/>
    <lineage>
        <taxon>Archaea</taxon>
        <taxon>Candidatus Iainarchaeota</taxon>
        <taxon>Candidatus Iainarchaeia</taxon>
        <taxon>Candidatus Iainarchaeales</taxon>
        <taxon>Candidatus Iainarchaeaceae</taxon>
        <taxon>Candidatus Iainarchaeum</taxon>
    </lineage>
</organism>
<gene>
    <name evidence="2" type="ORF">FJY86_04375</name>
</gene>
<evidence type="ECO:0000313" key="3">
    <source>
        <dbReference type="Proteomes" id="UP000774699"/>
    </source>
</evidence>
<dbReference type="SMART" id="SM01073">
    <property type="entry name" value="CDC48_N"/>
    <property type="match status" value="1"/>
</dbReference>
<dbReference type="InterPro" id="IPR009010">
    <property type="entry name" value="Asp_de-COase-like_dom_sf"/>
</dbReference>
<feature type="non-terminal residue" evidence="2">
    <location>
        <position position="88"/>
    </location>
</feature>
<protein>
    <recommendedName>
        <fullName evidence="1">CDC48 N-terminal subdomain domain-containing protein</fullName>
    </recommendedName>
</protein>
<reference evidence="2" key="1">
    <citation type="submission" date="2019-03" db="EMBL/GenBank/DDBJ databases">
        <title>Lake Tanganyika Metagenome-Assembled Genomes (MAGs).</title>
        <authorList>
            <person name="Tran P."/>
        </authorList>
    </citation>
    <scope>NUCLEOTIDE SEQUENCE</scope>
    <source>
        <strain evidence="2">M_DeepCast_50m_m2_156</strain>
    </source>
</reference>
<dbReference type="EMBL" id="VGJJ01000042">
    <property type="protein sequence ID" value="MBM3282544.1"/>
    <property type="molecule type" value="Genomic_DNA"/>
</dbReference>
<feature type="domain" description="CDC48 N-terminal subdomain" evidence="1">
    <location>
        <begin position="21"/>
        <end position="88"/>
    </location>
</feature>
<accession>A0A8T4C8J8</accession>
<dbReference type="InterPro" id="IPR003338">
    <property type="entry name" value="CDC4_N-term_subdom"/>
</dbReference>
<evidence type="ECO:0000259" key="1">
    <source>
        <dbReference type="SMART" id="SM01073"/>
    </source>
</evidence>
<dbReference type="Proteomes" id="UP000774699">
    <property type="component" value="Unassembled WGS sequence"/>
</dbReference>
<comment type="caution">
    <text evidence="2">The sequence shown here is derived from an EMBL/GenBank/DDBJ whole genome shotgun (WGS) entry which is preliminary data.</text>
</comment>
<dbReference type="Gene3D" id="2.40.40.20">
    <property type="match status" value="1"/>
</dbReference>
<dbReference type="SUPFAM" id="SSF50692">
    <property type="entry name" value="ADC-like"/>
    <property type="match status" value="1"/>
</dbReference>
<sequence>MSNFPNPLVNAPPVPDKRAVTLKVQEPSPTHVGRNIVTLDRKSKQVLGITSGDIVEIEGAKKTAAIVWPARTEDEGKDLVRMDNLIRH</sequence>
<evidence type="ECO:0000313" key="2">
    <source>
        <dbReference type="EMBL" id="MBM3282544.1"/>
    </source>
</evidence>
<proteinExistence type="predicted"/>
<dbReference type="AlphaFoldDB" id="A0A8T4C8J8"/>